<dbReference type="PANTHER" id="PTHR21600:SF86">
    <property type="entry name" value="PSEUDOURIDINE SYNTHASE RSUA_RLUA-LIKE DOMAIN-CONTAINING PROTEIN"/>
    <property type="match status" value="1"/>
</dbReference>
<dbReference type="InterPro" id="IPR006145">
    <property type="entry name" value="PsdUridine_synth_RsuA/RluA"/>
</dbReference>
<dbReference type="GO" id="GO:0000455">
    <property type="term" value="P:enzyme-directed rRNA pseudouridine synthesis"/>
    <property type="evidence" value="ECO:0007669"/>
    <property type="project" value="TreeGrafter"/>
</dbReference>
<protein>
    <submittedName>
        <fullName evidence="3">RluA family pseudouridine synthase</fullName>
    </submittedName>
</protein>
<dbReference type="OrthoDB" id="9807829at2"/>
<reference evidence="3 4" key="1">
    <citation type="submission" date="2018-08" db="EMBL/GenBank/DDBJ databases">
        <title>The draft genome squence of Brumimicrobium sp. N62.</title>
        <authorList>
            <person name="Du Z.-J."/>
            <person name="Luo H.-R."/>
        </authorList>
    </citation>
    <scope>NUCLEOTIDE SEQUENCE [LARGE SCALE GENOMIC DNA]</scope>
    <source>
        <strain evidence="3 4">N62</strain>
    </source>
</reference>
<gene>
    <name evidence="3" type="ORF">DXU93_11400</name>
</gene>
<dbReference type="Gene3D" id="3.30.2350.10">
    <property type="entry name" value="Pseudouridine synthase"/>
    <property type="match status" value="1"/>
</dbReference>
<comment type="caution">
    <text evidence="3">The sequence shown here is derived from an EMBL/GenBank/DDBJ whole genome shotgun (WGS) entry which is preliminary data.</text>
</comment>
<dbReference type="GO" id="GO:0140098">
    <property type="term" value="F:catalytic activity, acting on RNA"/>
    <property type="evidence" value="ECO:0007669"/>
    <property type="project" value="UniProtKB-ARBA"/>
</dbReference>
<dbReference type="EMBL" id="QURB01000007">
    <property type="protein sequence ID" value="RFC53725.1"/>
    <property type="molecule type" value="Genomic_DNA"/>
</dbReference>
<dbReference type="InterPro" id="IPR020103">
    <property type="entry name" value="PsdUridine_synth_cat_dom_sf"/>
</dbReference>
<accession>A0A3E1EVZ1</accession>
<dbReference type="SUPFAM" id="SSF55120">
    <property type="entry name" value="Pseudouridine synthase"/>
    <property type="match status" value="1"/>
</dbReference>
<name>A0A3E1EVZ1_9FLAO</name>
<organism evidence="3 4">
    <name type="scientific">Brumimicrobium aurantiacum</name>
    <dbReference type="NCBI Taxonomy" id="1737063"/>
    <lineage>
        <taxon>Bacteria</taxon>
        <taxon>Pseudomonadati</taxon>
        <taxon>Bacteroidota</taxon>
        <taxon>Flavobacteriia</taxon>
        <taxon>Flavobacteriales</taxon>
        <taxon>Crocinitomicaceae</taxon>
        <taxon>Brumimicrobium</taxon>
    </lineage>
</organism>
<dbReference type="SUPFAM" id="SSF55174">
    <property type="entry name" value="Alpha-L RNA-binding motif"/>
    <property type="match status" value="1"/>
</dbReference>
<dbReference type="CDD" id="cd02869">
    <property type="entry name" value="PseudoU_synth_RluA_like"/>
    <property type="match status" value="1"/>
</dbReference>
<dbReference type="AlphaFoldDB" id="A0A3E1EVZ1"/>
<dbReference type="CDD" id="cd00165">
    <property type="entry name" value="S4"/>
    <property type="match status" value="1"/>
</dbReference>
<sequence length="309" mass="35136">MKTTDFNHRVQIEKLIVEDHPTKVRIYDYLVGKLTTISSRKGIKKALSRNQVYLNGDLAKSGDFVRQGDAIVICENEIVQHKDFDIELNVVYEDDELAVVEKPSGIPVSGNTFKTLQNALPQHLKLSQAFDYLPAPLPVHRLDLLTHGLVVVAKTHSTRINLGKQFEKREVSKKYHAIVQGRLQGKGSLNTSIEGKQAKTYFHSLGVYPSVKNKWISLIELSPVSGRKHQLRIHLSRLGFPIIGDQRYGEKGNTLKHKGLFLAAVGIQFQHPKSGEIIDLNIPAPNKFQRFLEREEKWVQRILERKKEV</sequence>
<evidence type="ECO:0000313" key="3">
    <source>
        <dbReference type="EMBL" id="RFC53725.1"/>
    </source>
</evidence>
<evidence type="ECO:0000259" key="2">
    <source>
        <dbReference type="Pfam" id="PF00849"/>
    </source>
</evidence>
<dbReference type="GO" id="GO:0003723">
    <property type="term" value="F:RNA binding"/>
    <property type="evidence" value="ECO:0007669"/>
    <property type="project" value="UniProtKB-KW"/>
</dbReference>
<dbReference type="PANTHER" id="PTHR21600">
    <property type="entry name" value="MITOCHONDRIAL RNA PSEUDOURIDINE SYNTHASE"/>
    <property type="match status" value="1"/>
</dbReference>
<evidence type="ECO:0000313" key="4">
    <source>
        <dbReference type="Proteomes" id="UP000257127"/>
    </source>
</evidence>
<dbReference type="Proteomes" id="UP000257127">
    <property type="component" value="Unassembled WGS sequence"/>
</dbReference>
<dbReference type="PROSITE" id="PS50889">
    <property type="entry name" value="S4"/>
    <property type="match status" value="1"/>
</dbReference>
<dbReference type="RefSeq" id="WP_116881421.1">
    <property type="nucleotide sequence ID" value="NZ_QURB01000007.1"/>
</dbReference>
<keyword evidence="4" id="KW-1185">Reference proteome</keyword>
<feature type="domain" description="Pseudouridine synthase RsuA/RluA-like" evidence="2">
    <location>
        <begin position="97"/>
        <end position="236"/>
    </location>
</feature>
<dbReference type="GO" id="GO:0009982">
    <property type="term" value="F:pseudouridine synthase activity"/>
    <property type="evidence" value="ECO:0007669"/>
    <property type="project" value="InterPro"/>
</dbReference>
<dbReference type="Pfam" id="PF00849">
    <property type="entry name" value="PseudoU_synth_2"/>
    <property type="match status" value="1"/>
</dbReference>
<keyword evidence="1" id="KW-0694">RNA-binding</keyword>
<dbReference type="InterPro" id="IPR050188">
    <property type="entry name" value="RluA_PseudoU_synthase"/>
</dbReference>
<evidence type="ECO:0000256" key="1">
    <source>
        <dbReference type="PROSITE-ProRule" id="PRU00182"/>
    </source>
</evidence>
<proteinExistence type="predicted"/>